<dbReference type="Proteomes" id="UP000621631">
    <property type="component" value="Unassembled WGS sequence"/>
</dbReference>
<keyword evidence="5" id="KW-1185">Reference proteome</keyword>
<evidence type="ECO:0000313" key="3">
    <source>
        <dbReference type="EMBL" id="MBD1224121.1"/>
    </source>
</evidence>
<keyword evidence="1" id="KW-0472">Membrane</keyword>
<proteinExistence type="predicted"/>
<protein>
    <submittedName>
        <fullName evidence="2">Uncharacterized protein</fullName>
    </submittedName>
</protein>
<keyword evidence="1" id="KW-1133">Transmembrane helix</keyword>
<keyword evidence="1" id="KW-0812">Transmembrane</keyword>
<evidence type="ECO:0000313" key="4">
    <source>
        <dbReference type="Proteomes" id="UP000182945"/>
    </source>
</evidence>
<gene>
    <name evidence="2" type="ORF">BME96_06755</name>
    <name evidence="3" type="ORF">IC602_16045</name>
</gene>
<accession>A0AAC9NJU8</accession>
<name>A0AAC9NJU8_VIRHA</name>
<dbReference type="GeneID" id="71514081"/>
<dbReference type="EMBL" id="JACWEZ010000013">
    <property type="protein sequence ID" value="MBD1224121.1"/>
    <property type="molecule type" value="Genomic_DNA"/>
</dbReference>
<dbReference type="Proteomes" id="UP000182945">
    <property type="component" value="Chromosome"/>
</dbReference>
<sequence>MRKNLGIISSVLFLMALVSWLPIYVDVKSFSEQSVFYATGGVVTGLFSSPSGYKFIGLIGNGLVLVFLVVLPYFF</sequence>
<feature type="transmembrane region" description="Helical" evidence="1">
    <location>
        <begin position="7"/>
        <end position="25"/>
    </location>
</feature>
<reference evidence="2 4" key="1">
    <citation type="submission" date="2016-11" db="EMBL/GenBank/DDBJ databases">
        <title>Complete genome sequencing of Virgibacillus halodenitrificans PDB-F2.</title>
        <authorList>
            <person name="Sun Z."/>
            <person name="Zhou Y."/>
            <person name="Li H."/>
        </authorList>
    </citation>
    <scope>NUCLEOTIDE SEQUENCE [LARGE SCALE GENOMIC DNA]</scope>
    <source>
        <strain evidence="2 4">PDB-F2</strain>
    </source>
</reference>
<organism evidence="2 4">
    <name type="scientific">Virgibacillus halodenitrificans</name>
    <name type="common">Bacillus halodenitrificans</name>
    <dbReference type="NCBI Taxonomy" id="1482"/>
    <lineage>
        <taxon>Bacteria</taxon>
        <taxon>Bacillati</taxon>
        <taxon>Bacillota</taxon>
        <taxon>Bacilli</taxon>
        <taxon>Bacillales</taxon>
        <taxon>Bacillaceae</taxon>
        <taxon>Virgibacillus</taxon>
    </lineage>
</organism>
<evidence type="ECO:0000313" key="5">
    <source>
        <dbReference type="Proteomes" id="UP000621631"/>
    </source>
</evidence>
<dbReference type="RefSeq" id="WP_071648722.1">
    <property type="nucleotide sequence ID" value="NZ_CP017962.1"/>
</dbReference>
<feature type="transmembrane region" description="Helical" evidence="1">
    <location>
        <begin position="55"/>
        <end position="74"/>
    </location>
</feature>
<evidence type="ECO:0000313" key="2">
    <source>
        <dbReference type="EMBL" id="APC47887.1"/>
    </source>
</evidence>
<dbReference type="EMBL" id="CP017962">
    <property type="protein sequence ID" value="APC47887.1"/>
    <property type="molecule type" value="Genomic_DNA"/>
</dbReference>
<reference evidence="3 5" key="2">
    <citation type="submission" date="2020-09" db="EMBL/GenBank/DDBJ databases">
        <title>Draft Genome Sequences of Oil-Oxidizing Bacteria Halomonas titanicae, Marinobacter lutaoensis, and Virgibacillus halodenitrificans Isolated from Highly Saline Environments.</title>
        <authorList>
            <person name="Grouzdev D.S."/>
            <person name="Sokolova D.S."/>
            <person name="Semenova E.M."/>
            <person name="Borzenkov I.A."/>
            <person name="Bidzhieva S.K."/>
            <person name="Poltaraus A.B."/>
            <person name="Nazina T.N."/>
        </authorList>
    </citation>
    <scope>NUCLEOTIDE SEQUENCE [LARGE SCALE GENOMIC DNA]</scope>
    <source>
        <strain evidence="3 5">VKM B-3472D</strain>
    </source>
</reference>
<dbReference type="KEGG" id="vhl:BME96_06755"/>
<dbReference type="AlphaFoldDB" id="A0AAC9NJU8"/>
<evidence type="ECO:0000256" key="1">
    <source>
        <dbReference type="SAM" id="Phobius"/>
    </source>
</evidence>